<dbReference type="InterPro" id="IPR019814">
    <property type="entry name" value="Translation_initiation_fac_3_N"/>
</dbReference>
<feature type="domain" description="Translation initiation factor 3 C-terminal" evidence="7">
    <location>
        <begin position="97"/>
        <end position="181"/>
    </location>
</feature>
<feature type="compositionally biased region" description="Low complexity" evidence="6">
    <location>
        <begin position="191"/>
        <end position="208"/>
    </location>
</feature>
<dbReference type="HAMAP" id="MF_00080">
    <property type="entry name" value="IF_3"/>
    <property type="match status" value="1"/>
</dbReference>
<dbReference type="GO" id="GO:0016020">
    <property type="term" value="C:membrane"/>
    <property type="evidence" value="ECO:0007669"/>
    <property type="project" value="TreeGrafter"/>
</dbReference>
<dbReference type="NCBIfam" id="TIGR00168">
    <property type="entry name" value="infC"/>
    <property type="match status" value="1"/>
</dbReference>
<dbReference type="Proteomes" id="UP000267418">
    <property type="component" value="Unassembled WGS sequence"/>
</dbReference>
<dbReference type="OrthoDB" id="9806014at2"/>
<dbReference type="Gene3D" id="3.30.110.10">
    <property type="entry name" value="Translation initiation factor 3 (IF-3), C-terminal domain"/>
    <property type="match status" value="1"/>
</dbReference>
<comment type="function">
    <text evidence="4">IF-3 binds to the 30S ribosomal subunit and shifts the equilibrium between 70S ribosomes and their 50S and 30S subunits in favor of the free subunits, thus enhancing the availability of 30S subunits on which protein synthesis initiation begins.</text>
</comment>
<evidence type="ECO:0000256" key="6">
    <source>
        <dbReference type="SAM" id="MobiDB-lite"/>
    </source>
</evidence>
<evidence type="ECO:0000313" key="10">
    <source>
        <dbReference type="Proteomes" id="UP000267418"/>
    </source>
</evidence>
<dbReference type="InterPro" id="IPR036788">
    <property type="entry name" value="T_IF-3_C_sf"/>
</dbReference>
<accession>A0A431TTA4</accession>
<evidence type="ECO:0000259" key="8">
    <source>
        <dbReference type="Pfam" id="PF05198"/>
    </source>
</evidence>
<dbReference type="GO" id="GO:0003743">
    <property type="term" value="F:translation initiation factor activity"/>
    <property type="evidence" value="ECO:0007669"/>
    <property type="project" value="UniProtKB-UniRule"/>
</dbReference>
<comment type="caution">
    <text evidence="9">The sequence shown here is derived from an EMBL/GenBank/DDBJ whole genome shotgun (WGS) entry which is preliminary data.</text>
</comment>
<dbReference type="SUPFAM" id="SSF55200">
    <property type="entry name" value="Translation initiation factor IF3, C-terminal domain"/>
    <property type="match status" value="1"/>
</dbReference>
<dbReference type="InterPro" id="IPR001288">
    <property type="entry name" value="Translation_initiation_fac_3"/>
</dbReference>
<keyword evidence="4" id="KW-0963">Cytoplasm</keyword>
<dbReference type="Gene3D" id="3.10.20.80">
    <property type="entry name" value="Translation initiation factor 3 (IF-3), N-terminal domain"/>
    <property type="match status" value="1"/>
</dbReference>
<protein>
    <recommendedName>
        <fullName evidence="4 5">Translation initiation factor IF-3</fullName>
    </recommendedName>
</protein>
<comment type="subunit">
    <text evidence="4">Monomer.</text>
</comment>
<evidence type="ECO:0000313" key="9">
    <source>
        <dbReference type="EMBL" id="RTQ37379.1"/>
    </source>
</evidence>
<dbReference type="FunFam" id="3.30.110.10:FF:000001">
    <property type="entry name" value="Translation initiation factor IF-3"/>
    <property type="match status" value="1"/>
</dbReference>
<organism evidence="9 10">
    <name type="scientific">Variovorax gossypii</name>
    <dbReference type="NCBI Taxonomy" id="1679495"/>
    <lineage>
        <taxon>Bacteria</taxon>
        <taxon>Pseudomonadati</taxon>
        <taxon>Pseudomonadota</taxon>
        <taxon>Betaproteobacteria</taxon>
        <taxon>Burkholderiales</taxon>
        <taxon>Comamonadaceae</taxon>
        <taxon>Variovorax</taxon>
    </lineage>
</organism>
<feature type="domain" description="Translation initiation factor 3 N-terminal" evidence="8">
    <location>
        <begin position="22"/>
        <end position="90"/>
    </location>
</feature>
<reference evidence="9 10" key="1">
    <citation type="submission" date="2018-12" db="EMBL/GenBank/DDBJ databases">
        <title>The genome of Variovorax gossypii DSM 100435.</title>
        <authorList>
            <person name="Gao J."/>
            <person name="Sun J."/>
        </authorList>
    </citation>
    <scope>NUCLEOTIDE SEQUENCE [LARGE SCALE GENOMIC DNA]</scope>
    <source>
        <strain evidence="9 10">DSM 100435</strain>
    </source>
</reference>
<dbReference type="Pfam" id="PF05198">
    <property type="entry name" value="IF3_N"/>
    <property type="match status" value="1"/>
</dbReference>
<dbReference type="PANTHER" id="PTHR10938">
    <property type="entry name" value="TRANSLATION INITIATION FACTOR IF-3"/>
    <property type="match status" value="1"/>
</dbReference>
<dbReference type="InterPro" id="IPR036787">
    <property type="entry name" value="T_IF-3_N_sf"/>
</dbReference>
<evidence type="ECO:0000256" key="5">
    <source>
        <dbReference type="NCBIfam" id="TIGR00168"/>
    </source>
</evidence>
<dbReference type="GO" id="GO:0005829">
    <property type="term" value="C:cytosol"/>
    <property type="evidence" value="ECO:0007669"/>
    <property type="project" value="TreeGrafter"/>
</dbReference>
<feature type="region of interest" description="Disordered" evidence="6">
    <location>
        <begin position="182"/>
        <end position="208"/>
    </location>
</feature>
<dbReference type="RefSeq" id="WP_093202108.1">
    <property type="nucleotide sequence ID" value="NZ_RXOE01000001.1"/>
</dbReference>
<evidence type="ECO:0000256" key="2">
    <source>
        <dbReference type="ARBA" id="ARBA00022540"/>
    </source>
</evidence>
<sequence>MPTIATAFRDRRHREERQHRLNREIMAPEVRLIGPDNEQLGVVSLAEALRLAGEQDVDLVEVVAAANPPVCRLIEYGKFKYHEQKKAAEAKSKQKVIEVKEIKFRPGTDDGDYNIKMRNIRRFLDDGDKCKITLRFRGREITHQELGLALLQRIRDELGDTILVEQFPKLEGRQMIMMIAPGRKKPGGGAPKPAADAGAAPAAAPAAA</sequence>
<comment type="similarity">
    <text evidence="1 4">Belongs to the IF-3 family.</text>
</comment>
<proteinExistence type="inferred from homology"/>
<dbReference type="GO" id="GO:0043022">
    <property type="term" value="F:ribosome binding"/>
    <property type="evidence" value="ECO:0007669"/>
    <property type="project" value="UniProtKB-ARBA"/>
</dbReference>
<keyword evidence="2 4" id="KW-0396">Initiation factor</keyword>
<dbReference type="GO" id="GO:0032790">
    <property type="term" value="P:ribosome disassembly"/>
    <property type="evidence" value="ECO:0007669"/>
    <property type="project" value="TreeGrafter"/>
</dbReference>
<evidence type="ECO:0000256" key="4">
    <source>
        <dbReference type="HAMAP-Rule" id="MF_00080"/>
    </source>
</evidence>
<dbReference type="InterPro" id="IPR019815">
    <property type="entry name" value="Translation_initiation_fac_3_C"/>
</dbReference>
<dbReference type="EMBL" id="RXOE01000001">
    <property type="protein sequence ID" value="RTQ37379.1"/>
    <property type="molecule type" value="Genomic_DNA"/>
</dbReference>
<keyword evidence="3 4" id="KW-0648">Protein biosynthesis</keyword>
<dbReference type="Pfam" id="PF00707">
    <property type="entry name" value="IF3_C"/>
    <property type="match status" value="1"/>
</dbReference>
<dbReference type="FunFam" id="3.10.20.80:FF:000001">
    <property type="entry name" value="Translation initiation factor IF-3"/>
    <property type="match status" value="1"/>
</dbReference>
<gene>
    <name evidence="4" type="primary">infC</name>
    <name evidence="9" type="ORF">EJP69_06525</name>
</gene>
<evidence type="ECO:0000259" key="7">
    <source>
        <dbReference type="Pfam" id="PF00707"/>
    </source>
</evidence>
<dbReference type="PANTHER" id="PTHR10938:SF0">
    <property type="entry name" value="TRANSLATION INITIATION FACTOR IF-3, MITOCHONDRIAL"/>
    <property type="match status" value="1"/>
</dbReference>
<dbReference type="SUPFAM" id="SSF54364">
    <property type="entry name" value="Translation initiation factor IF3, N-terminal domain"/>
    <property type="match status" value="1"/>
</dbReference>
<evidence type="ECO:0000256" key="1">
    <source>
        <dbReference type="ARBA" id="ARBA00005439"/>
    </source>
</evidence>
<name>A0A431TTA4_9BURK</name>
<evidence type="ECO:0000256" key="3">
    <source>
        <dbReference type="ARBA" id="ARBA00022917"/>
    </source>
</evidence>
<comment type="subcellular location">
    <subcellularLocation>
        <location evidence="4">Cytoplasm</location>
    </subcellularLocation>
</comment>
<dbReference type="AlphaFoldDB" id="A0A431TTA4"/>
<keyword evidence="10" id="KW-1185">Reference proteome</keyword>